<reference evidence="2" key="1">
    <citation type="submission" date="2022-11" db="UniProtKB">
        <authorList>
            <consortium name="WormBaseParasite"/>
        </authorList>
    </citation>
    <scope>IDENTIFICATION</scope>
</reference>
<sequence length="202" mass="22207">MSRPQKVKVITVGNSGVGKTSIILRADGQEFSSNVVASLGASYVSAHSKHDGKEIILQIWDTAGQERFRSMIPLYARNARACILVYDITLRQTFHDIPIWLRELEKSACELGVIMVVANKTDLEEFRVVSEEEGLQLAEKLGATYFETSAKSGSGISTTVKKLGELVAEKILKEEPKGLQALAIEEDDDSNPAKGRRCCGFF</sequence>
<proteinExistence type="predicted"/>
<evidence type="ECO:0000313" key="2">
    <source>
        <dbReference type="WBParaSite" id="PS1159_v2.g5413.t1"/>
    </source>
</evidence>
<evidence type="ECO:0000313" key="1">
    <source>
        <dbReference type="Proteomes" id="UP000887580"/>
    </source>
</evidence>
<accession>A0AC35GHG3</accession>
<protein>
    <submittedName>
        <fullName evidence="2">Uncharacterized protein</fullName>
    </submittedName>
</protein>
<organism evidence="1 2">
    <name type="scientific">Panagrolaimus sp. PS1159</name>
    <dbReference type="NCBI Taxonomy" id="55785"/>
    <lineage>
        <taxon>Eukaryota</taxon>
        <taxon>Metazoa</taxon>
        <taxon>Ecdysozoa</taxon>
        <taxon>Nematoda</taxon>
        <taxon>Chromadorea</taxon>
        <taxon>Rhabditida</taxon>
        <taxon>Tylenchina</taxon>
        <taxon>Panagrolaimomorpha</taxon>
        <taxon>Panagrolaimoidea</taxon>
        <taxon>Panagrolaimidae</taxon>
        <taxon>Panagrolaimus</taxon>
    </lineage>
</organism>
<dbReference type="WBParaSite" id="PS1159_v2.g5413.t1">
    <property type="protein sequence ID" value="PS1159_v2.g5413.t1"/>
    <property type="gene ID" value="PS1159_v2.g5413"/>
</dbReference>
<name>A0AC35GHG3_9BILA</name>
<dbReference type="Proteomes" id="UP000887580">
    <property type="component" value="Unplaced"/>
</dbReference>